<dbReference type="EMBL" id="JFYO01000005">
    <property type="protein sequence ID" value="EZP27498.1"/>
    <property type="molecule type" value="Genomic_DNA"/>
</dbReference>
<proteinExistence type="predicted"/>
<evidence type="ECO:0000313" key="2">
    <source>
        <dbReference type="EMBL" id="EZP27498.1"/>
    </source>
</evidence>
<keyword evidence="1" id="KW-0472">Membrane</keyword>
<feature type="transmembrane region" description="Helical" evidence="1">
    <location>
        <begin position="228"/>
        <end position="251"/>
    </location>
</feature>
<evidence type="ECO:0000313" key="3">
    <source>
        <dbReference type="Proteomes" id="UP000024001"/>
    </source>
</evidence>
<dbReference type="Gene3D" id="3.40.50.1820">
    <property type="entry name" value="alpha/beta hydrolase"/>
    <property type="match status" value="1"/>
</dbReference>
<dbReference type="eggNOG" id="COG1075">
    <property type="taxonomic scope" value="Bacteria"/>
</dbReference>
<dbReference type="OrthoDB" id="5095936at2"/>
<dbReference type="SUPFAM" id="SSF53474">
    <property type="entry name" value="alpha/beta-Hydrolases"/>
    <property type="match status" value="1"/>
</dbReference>
<keyword evidence="3" id="KW-1185">Reference proteome</keyword>
<reference evidence="2 3" key="1">
    <citation type="submission" date="2014-03" db="EMBL/GenBank/DDBJ databases">
        <title>Draft Genome Sequences of 13 Willow Endophytes.</title>
        <authorList>
            <person name="Gan H.Y."/>
            <person name="Gan H.M."/>
            <person name="Savka M.A."/>
            <person name="Hudson A.O."/>
        </authorList>
    </citation>
    <scope>NUCLEOTIDE SEQUENCE [LARGE SCALE GENOMIC DNA]</scope>
    <source>
        <strain evidence="2 3">RIT293</strain>
    </source>
</reference>
<sequence length="527" mass="56951">MSALSVEFEDLFDGRPDDLESRARDLGRTAEAIASAALALRNLVQQQHSLSTDAAGTASSEAAAGLQRAQDRYQGTSTALVTYAVELGDIQREARAAIEEGDAHLSQIPLQEAEIHDLENALTLAVAKGESTSTIEDRLGEARSALSAAMGAAEDARQTLTSARRRLWDAADRAGDQISTAIEEGADSFGDNWNQFWEGVGEVFAIVADWAEGVLAAIVFELAEMVSALVSAAVVAVMILVGVVALGFVYLTLGGAGLLLLIALVSASLMTMAIRELMAPPVVQRTDRFEVSDDLEARDYRDLFGELAAQDGAGGEDYTEIRVVAVRDASGEIVAWRVQLPSTQQWSPSNTDGPLNDLRTDVMLSMFPELQTQYEQAAWQAMTDAGVFDSDAPIMFTGWSLGGMMAGEMATDSRVSDRVESVVTAGSAIDKHYSDMPPDVRVTQFNNGIDPVHTLEFFGLGIDDYLRLDQDWQTYRPLSWPMHDATMYGDAAERYLPEPRPGDDIFFAGEGDSGSEEVYVAEYTRGS</sequence>
<dbReference type="AlphaFoldDB" id="A0A031FSB4"/>
<dbReference type="RefSeq" id="WP_036310883.1">
    <property type="nucleotide sequence ID" value="NZ_JFYO01000005.1"/>
</dbReference>
<dbReference type="Proteomes" id="UP000024001">
    <property type="component" value="Unassembled WGS sequence"/>
</dbReference>
<keyword evidence="1" id="KW-1133">Transmembrane helix</keyword>
<keyword evidence="1" id="KW-0812">Transmembrane</keyword>
<gene>
    <name evidence="2" type="ORF">BW34_01486</name>
</gene>
<comment type="caution">
    <text evidence="2">The sequence shown here is derived from an EMBL/GenBank/DDBJ whole genome shotgun (WGS) entry which is preliminary data.</text>
</comment>
<feature type="transmembrane region" description="Helical" evidence="1">
    <location>
        <begin position="257"/>
        <end position="278"/>
    </location>
</feature>
<accession>A0A031FSB4</accession>
<protein>
    <submittedName>
        <fullName evidence="2">Uncharacterized protein</fullName>
    </submittedName>
</protein>
<dbReference type="PATRIC" id="fig|273677.3.peg.1466"/>
<dbReference type="InterPro" id="IPR029058">
    <property type="entry name" value="AB_hydrolase_fold"/>
</dbReference>
<evidence type="ECO:0000256" key="1">
    <source>
        <dbReference type="SAM" id="Phobius"/>
    </source>
</evidence>
<name>A0A031FSB4_9MICO</name>
<organism evidence="2 3">
    <name type="scientific">Microbacterium oleivorans</name>
    <dbReference type="NCBI Taxonomy" id="273677"/>
    <lineage>
        <taxon>Bacteria</taxon>
        <taxon>Bacillati</taxon>
        <taxon>Actinomycetota</taxon>
        <taxon>Actinomycetes</taxon>
        <taxon>Micrococcales</taxon>
        <taxon>Microbacteriaceae</taxon>
        <taxon>Microbacterium</taxon>
    </lineage>
</organism>